<dbReference type="Proteomes" id="UP000824072">
    <property type="component" value="Unassembled WGS sequence"/>
</dbReference>
<organism evidence="2 3">
    <name type="scientific">Candidatus Pullichristensenella excrementigallinarum</name>
    <dbReference type="NCBI Taxonomy" id="2840907"/>
    <lineage>
        <taxon>Bacteria</taxon>
        <taxon>Bacillati</taxon>
        <taxon>Bacillota</taxon>
        <taxon>Clostridia</taxon>
        <taxon>Candidatus Pullichristensenella</taxon>
    </lineage>
</organism>
<dbReference type="InterPro" id="IPR052018">
    <property type="entry name" value="PHP_domain"/>
</dbReference>
<dbReference type="GO" id="GO:0035312">
    <property type="term" value="F:5'-3' DNA exonuclease activity"/>
    <property type="evidence" value="ECO:0007669"/>
    <property type="project" value="TreeGrafter"/>
</dbReference>
<dbReference type="EMBL" id="DVMU01000169">
    <property type="protein sequence ID" value="HIU34385.1"/>
    <property type="molecule type" value="Genomic_DNA"/>
</dbReference>
<name>A0A9D1IBK7_9FIRM</name>
<dbReference type="Pfam" id="PF02811">
    <property type="entry name" value="PHP"/>
    <property type="match status" value="1"/>
</dbReference>
<dbReference type="SUPFAM" id="SSF89550">
    <property type="entry name" value="PHP domain-like"/>
    <property type="match status" value="1"/>
</dbReference>
<sequence>MQVYCDLHIHSCLSPCGDALMTPNNIARMAMLKGLDVIAVADHNSAKNLPAVQSVCEQVGVELLPAMELNTAEEAHLLAYFATVEAAMEFSEEIYAYLPPFDNRPEIFGEQLVLDEEDEIIATEPRLLISALALSLEELVERIHQKGGAAVPAHINRGNNGLLNVLGFLPPGLGADALETWRALPCPLDTGGWRVLHSSDAHYLEDMLEREVFLEVPQRSAKAVFEYIRGIVA</sequence>
<comment type="caution">
    <text evidence="2">The sequence shown here is derived from an EMBL/GenBank/DDBJ whole genome shotgun (WGS) entry which is preliminary data.</text>
</comment>
<dbReference type="CDD" id="cd07432">
    <property type="entry name" value="PHP_HisPPase"/>
    <property type="match status" value="1"/>
</dbReference>
<reference evidence="2" key="2">
    <citation type="journal article" date="2021" name="PeerJ">
        <title>Extensive microbial diversity within the chicken gut microbiome revealed by metagenomics and culture.</title>
        <authorList>
            <person name="Gilroy R."/>
            <person name="Ravi A."/>
            <person name="Getino M."/>
            <person name="Pursley I."/>
            <person name="Horton D.L."/>
            <person name="Alikhan N.F."/>
            <person name="Baker D."/>
            <person name="Gharbi K."/>
            <person name="Hall N."/>
            <person name="Watson M."/>
            <person name="Adriaenssens E.M."/>
            <person name="Foster-Nyarko E."/>
            <person name="Jarju S."/>
            <person name="Secka A."/>
            <person name="Antonio M."/>
            <person name="Oren A."/>
            <person name="Chaudhuri R.R."/>
            <person name="La Ragione R."/>
            <person name="Hildebrand F."/>
            <person name="Pallen M.J."/>
        </authorList>
    </citation>
    <scope>NUCLEOTIDE SEQUENCE</scope>
    <source>
        <strain evidence="2">ChiHcec3-11533</strain>
    </source>
</reference>
<protein>
    <submittedName>
        <fullName evidence="2">PHP domain-containing protein</fullName>
    </submittedName>
</protein>
<feature type="domain" description="Polymerase/histidinol phosphatase N-terminal" evidence="1">
    <location>
        <begin position="5"/>
        <end position="73"/>
    </location>
</feature>
<dbReference type="AlphaFoldDB" id="A0A9D1IBK7"/>
<dbReference type="PANTHER" id="PTHR42924:SF3">
    <property type="entry name" value="POLYMERASE_HISTIDINOL PHOSPHATASE N-TERMINAL DOMAIN-CONTAINING PROTEIN"/>
    <property type="match status" value="1"/>
</dbReference>
<dbReference type="GO" id="GO:0004534">
    <property type="term" value="F:5'-3' RNA exonuclease activity"/>
    <property type="evidence" value="ECO:0007669"/>
    <property type="project" value="TreeGrafter"/>
</dbReference>
<accession>A0A9D1IBK7</accession>
<dbReference type="InterPro" id="IPR004013">
    <property type="entry name" value="PHP_dom"/>
</dbReference>
<reference evidence="2" key="1">
    <citation type="submission" date="2020-10" db="EMBL/GenBank/DDBJ databases">
        <authorList>
            <person name="Gilroy R."/>
        </authorList>
    </citation>
    <scope>NUCLEOTIDE SEQUENCE</scope>
    <source>
        <strain evidence="2">ChiHcec3-11533</strain>
    </source>
</reference>
<proteinExistence type="predicted"/>
<gene>
    <name evidence="2" type="ORF">IAB02_07460</name>
</gene>
<dbReference type="PANTHER" id="PTHR42924">
    <property type="entry name" value="EXONUCLEASE"/>
    <property type="match status" value="1"/>
</dbReference>
<dbReference type="Gene3D" id="3.20.20.140">
    <property type="entry name" value="Metal-dependent hydrolases"/>
    <property type="match status" value="1"/>
</dbReference>
<evidence type="ECO:0000313" key="3">
    <source>
        <dbReference type="Proteomes" id="UP000824072"/>
    </source>
</evidence>
<dbReference type="SMART" id="SM00481">
    <property type="entry name" value="POLIIIAc"/>
    <property type="match status" value="1"/>
</dbReference>
<evidence type="ECO:0000259" key="1">
    <source>
        <dbReference type="SMART" id="SM00481"/>
    </source>
</evidence>
<dbReference type="InterPro" id="IPR016195">
    <property type="entry name" value="Pol/histidinol_Pase-like"/>
</dbReference>
<dbReference type="InterPro" id="IPR003141">
    <property type="entry name" value="Pol/His_phosphatase_N"/>
</dbReference>
<evidence type="ECO:0000313" key="2">
    <source>
        <dbReference type="EMBL" id="HIU34385.1"/>
    </source>
</evidence>